<name>A0A381P0H1_9ZZZZ</name>
<dbReference type="AlphaFoldDB" id="A0A381P0H1"/>
<accession>A0A381P0H1</accession>
<gene>
    <name evidence="1" type="ORF">METZ01_LOCUS12037</name>
</gene>
<proteinExistence type="predicted"/>
<dbReference type="EMBL" id="UINC01000666">
    <property type="protein sequence ID" value="SUZ59183.1"/>
    <property type="molecule type" value="Genomic_DNA"/>
</dbReference>
<sequence>MSEAVVPPRALWVPFPLGRPLGAVDQPEFQKNVMRTAFGLLDTAREPTIEDYQIEAPDKGLSENWACPLNLGPASSGSLADRFLAEVARLRPWASETRRERGRTLFGISGAREDQVDQLARALAAIAETGEVMCAPVSDEITWAFEMPLLLRHIADDLRTFYHEAIAAQPAANPPDHDALNRWIFTETVFGETLGLVADGLTRASDSPVAQLVRGLLIPEGYYRGGSAFPEETNFPTDSKN</sequence>
<reference evidence="1" key="1">
    <citation type="submission" date="2018-05" db="EMBL/GenBank/DDBJ databases">
        <authorList>
            <person name="Lanie J.A."/>
            <person name="Ng W.-L."/>
            <person name="Kazmierczak K.M."/>
            <person name="Andrzejewski T.M."/>
            <person name="Davidsen T.M."/>
            <person name="Wayne K.J."/>
            <person name="Tettelin H."/>
            <person name="Glass J.I."/>
            <person name="Rusch D."/>
            <person name="Podicherti R."/>
            <person name="Tsui H.-C.T."/>
            <person name="Winkler M.E."/>
        </authorList>
    </citation>
    <scope>NUCLEOTIDE SEQUENCE</scope>
</reference>
<protein>
    <submittedName>
        <fullName evidence="1">Uncharacterized protein</fullName>
    </submittedName>
</protein>
<evidence type="ECO:0000313" key="1">
    <source>
        <dbReference type="EMBL" id="SUZ59183.1"/>
    </source>
</evidence>
<organism evidence="1">
    <name type="scientific">marine metagenome</name>
    <dbReference type="NCBI Taxonomy" id="408172"/>
    <lineage>
        <taxon>unclassified sequences</taxon>
        <taxon>metagenomes</taxon>
        <taxon>ecological metagenomes</taxon>
    </lineage>
</organism>